<accession>A0ABV8MNH8</accession>
<feature type="transmembrane region" description="Helical" evidence="1">
    <location>
        <begin position="93"/>
        <end position="117"/>
    </location>
</feature>
<organism evidence="2 3">
    <name type="scientific">Chitinimonas lacunae</name>
    <dbReference type="NCBI Taxonomy" id="1963018"/>
    <lineage>
        <taxon>Bacteria</taxon>
        <taxon>Pseudomonadati</taxon>
        <taxon>Pseudomonadota</taxon>
        <taxon>Betaproteobacteria</taxon>
        <taxon>Neisseriales</taxon>
        <taxon>Chitinibacteraceae</taxon>
        <taxon>Chitinimonas</taxon>
    </lineage>
</organism>
<name>A0ABV8MNH8_9NEIS</name>
<proteinExistence type="predicted"/>
<keyword evidence="3" id="KW-1185">Reference proteome</keyword>
<reference evidence="3" key="1">
    <citation type="journal article" date="2019" name="Int. J. Syst. Evol. Microbiol.">
        <title>The Global Catalogue of Microorganisms (GCM) 10K type strain sequencing project: providing services to taxonomists for standard genome sequencing and annotation.</title>
        <authorList>
            <consortium name="The Broad Institute Genomics Platform"/>
            <consortium name="The Broad Institute Genome Sequencing Center for Infectious Disease"/>
            <person name="Wu L."/>
            <person name="Ma J."/>
        </authorList>
    </citation>
    <scope>NUCLEOTIDE SEQUENCE [LARGE SCALE GENOMIC DNA]</scope>
    <source>
        <strain evidence="3">LMG 29894</strain>
    </source>
</reference>
<evidence type="ECO:0000313" key="3">
    <source>
        <dbReference type="Proteomes" id="UP001595791"/>
    </source>
</evidence>
<keyword evidence="1" id="KW-1133">Transmembrane helix</keyword>
<feature type="transmembrane region" description="Helical" evidence="1">
    <location>
        <begin position="61"/>
        <end position="87"/>
    </location>
</feature>
<dbReference type="Pfam" id="PF07332">
    <property type="entry name" value="Phage_holin_3_6"/>
    <property type="match status" value="1"/>
</dbReference>
<keyword evidence="1" id="KW-0472">Membrane</keyword>
<comment type="caution">
    <text evidence="2">The sequence shown here is derived from an EMBL/GenBank/DDBJ whole genome shotgun (WGS) entry which is preliminary data.</text>
</comment>
<dbReference type="EMBL" id="JBHSBU010000001">
    <property type="protein sequence ID" value="MFC4158386.1"/>
    <property type="molecule type" value="Genomic_DNA"/>
</dbReference>
<evidence type="ECO:0000256" key="1">
    <source>
        <dbReference type="SAM" id="Phobius"/>
    </source>
</evidence>
<dbReference type="InterPro" id="IPR009937">
    <property type="entry name" value="Phage_holin_3_6"/>
</dbReference>
<evidence type="ECO:0000313" key="2">
    <source>
        <dbReference type="EMBL" id="MFC4158386.1"/>
    </source>
</evidence>
<protein>
    <submittedName>
        <fullName evidence="2">Phage holin family protein</fullName>
    </submittedName>
</protein>
<sequence length="133" mass="14256">MDHNNSAPSEPAAPAPDSLAALVGHGETLLKQLSHIVEESADLMRQETRLALVSSMEAGRWLTLAAVAAITCWFGLNVALIALLVSIDMPLPAAALIVSVLDAVLAWYAYVLATRCFGDMRFTRTRRLLGGQP</sequence>
<keyword evidence="1" id="KW-0812">Transmembrane</keyword>
<gene>
    <name evidence="2" type="ORF">ACFOW7_03330</name>
</gene>
<dbReference type="RefSeq" id="WP_378161001.1">
    <property type="nucleotide sequence ID" value="NZ_JBHSBU010000001.1"/>
</dbReference>
<dbReference type="Proteomes" id="UP001595791">
    <property type="component" value="Unassembled WGS sequence"/>
</dbReference>